<evidence type="ECO:0000259" key="2">
    <source>
        <dbReference type="Pfam" id="PF03732"/>
    </source>
</evidence>
<evidence type="ECO:0000313" key="3">
    <source>
        <dbReference type="RefSeq" id="XP_016507113.1"/>
    </source>
</evidence>
<protein>
    <recommendedName>
        <fullName evidence="4">RNA-directed DNA polymerase homolog</fullName>
    </recommendedName>
</protein>
<dbReference type="Gene3D" id="3.10.10.10">
    <property type="entry name" value="HIV Type 1 Reverse Transcriptase, subunit A, domain 1"/>
    <property type="match status" value="1"/>
</dbReference>
<dbReference type="KEGG" id="nta:107824816"/>
<dbReference type="Pfam" id="PF00078">
    <property type="entry name" value="RVT_1"/>
    <property type="match status" value="1"/>
</dbReference>
<name>A0A1S4D1B6_TOBAC</name>
<sequence length="684" mass="78029">MDDKLVRHEEVLNEVMTTQEELCSTQNGIQGTLELILERLTNLERVPQRAHGERTQGDGLLPILGQEIRQHRPPTVQAPAPKWELPYFEGHEPKGWIRKCERYFNLYRTPDNLKVEVTALYLNGLADIWYDSLVLSKGEVSWTEFKEELLIRFGEELMGDIVEEFNKLSQTRTVDEFLGKFEELKAQMLIRNLNLDESHFISSFIGALKKEIRFGVKLFKPTTLRFAMEQTRLQEKAIEAALKRTKVVTKTSLITGNPSSTKAPTATAVKPNSFRLNPEVYEYRKSNHLCYKCGEKYNQGHQYKKKQLNSMIRTTEVPTETGEIEEEQSCAGLIIEGEVEQEIIEAVCLNALSGDNKGVNTILVRGTIGNRKLTMLIDSRSTHSFIDATTVKESGYQAQPCPLMRVTVADENYVMCTSICTSYQWKMEGRPFQENLLIIPLGGCDMVMGNDWMKKHNPTKFDHEKMCVTIGNKGNKLVLQGITEEGKLNMITSGTMGKILRKGQALIAHMFMMSDVKVEEQDPIGEAIEEVLTLDHTIPLKPGAMSVSLRPYRYNYYEKEELERHVKEILTNGIIQHSQSPFSSPALLVKKKDGTWRFCVDYRGLNDITIKDKYPIPIVDDLLDELSGSVMFSKVDLRAGYHHIRMKVEDVYKTTFKTHMGHYEFKVMPFGLTNAPATFQALMN</sequence>
<proteinExistence type="predicted"/>
<dbReference type="RefSeq" id="XP_016507113.1">
    <property type="nucleotide sequence ID" value="XM_016651627.1"/>
</dbReference>
<dbReference type="PaxDb" id="4097-A0A1S4D1B6"/>
<dbReference type="AlphaFoldDB" id="A0A1S4D1B6"/>
<dbReference type="Pfam" id="PF03732">
    <property type="entry name" value="Retrotrans_gag"/>
    <property type="match status" value="1"/>
</dbReference>
<dbReference type="InterPro" id="IPR021109">
    <property type="entry name" value="Peptidase_aspartic_dom_sf"/>
</dbReference>
<evidence type="ECO:0000259" key="1">
    <source>
        <dbReference type="Pfam" id="PF00078"/>
    </source>
</evidence>
<organism evidence="3">
    <name type="scientific">Nicotiana tabacum</name>
    <name type="common">Common tobacco</name>
    <dbReference type="NCBI Taxonomy" id="4097"/>
    <lineage>
        <taxon>Eukaryota</taxon>
        <taxon>Viridiplantae</taxon>
        <taxon>Streptophyta</taxon>
        <taxon>Embryophyta</taxon>
        <taxon>Tracheophyta</taxon>
        <taxon>Spermatophyta</taxon>
        <taxon>Magnoliopsida</taxon>
        <taxon>eudicotyledons</taxon>
        <taxon>Gunneridae</taxon>
        <taxon>Pentapetalae</taxon>
        <taxon>asterids</taxon>
        <taxon>lamiids</taxon>
        <taxon>Solanales</taxon>
        <taxon>Solanaceae</taxon>
        <taxon>Nicotianoideae</taxon>
        <taxon>Nicotianeae</taxon>
        <taxon>Nicotiana</taxon>
    </lineage>
</organism>
<dbReference type="Gene3D" id="2.40.70.10">
    <property type="entry name" value="Acid Proteases"/>
    <property type="match status" value="1"/>
</dbReference>
<dbReference type="CDD" id="cd01647">
    <property type="entry name" value="RT_LTR"/>
    <property type="match status" value="1"/>
</dbReference>
<dbReference type="InterPro" id="IPR043502">
    <property type="entry name" value="DNA/RNA_pol_sf"/>
</dbReference>
<dbReference type="PANTHER" id="PTHR24559">
    <property type="entry name" value="TRANSPOSON TY3-I GAG-POL POLYPROTEIN"/>
    <property type="match status" value="1"/>
</dbReference>
<feature type="domain" description="Retrotransposon gag" evidence="2">
    <location>
        <begin position="119"/>
        <end position="209"/>
    </location>
</feature>
<accession>A0A1S4D1B6</accession>
<dbReference type="Pfam" id="PF08284">
    <property type="entry name" value="RVP_2"/>
    <property type="match status" value="1"/>
</dbReference>
<dbReference type="OMA" id="MIRTTEV"/>
<dbReference type="SUPFAM" id="SSF56672">
    <property type="entry name" value="DNA/RNA polymerases"/>
    <property type="match status" value="1"/>
</dbReference>
<reference evidence="3" key="1">
    <citation type="submission" date="2025-08" db="UniProtKB">
        <authorList>
            <consortium name="RefSeq"/>
        </authorList>
    </citation>
    <scope>IDENTIFICATION</scope>
</reference>
<dbReference type="STRING" id="4097.A0A1S4D1B6"/>
<dbReference type="CDD" id="cd00303">
    <property type="entry name" value="retropepsin_like"/>
    <property type="match status" value="1"/>
</dbReference>
<dbReference type="PANTHER" id="PTHR24559:SF448">
    <property type="entry name" value="RNA-DIRECTED DNA POLYMERASE"/>
    <property type="match status" value="1"/>
</dbReference>
<gene>
    <name evidence="3" type="primary">LOC107824816</name>
</gene>
<dbReference type="InterPro" id="IPR005162">
    <property type="entry name" value="Retrotrans_gag_dom"/>
</dbReference>
<dbReference type="SUPFAM" id="SSF50630">
    <property type="entry name" value="Acid proteases"/>
    <property type="match status" value="1"/>
</dbReference>
<dbReference type="InterPro" id="IPR053134">
    <property type="entry name" value="RNA-dir_DNA_polymerase"/>
</dbReference>
<dbReference type="OrthoDB" id="1226041at2759"/>
<dbReference type="SMR" id="A0A1S4D1B6"/>
<dbReference type="InterPro" id="IPR000477">
    <property type="entry name" value="RT_dom"/>
</dbReference>
<feature type="domain" description="Reverse transcriptase" evidence="1">
    <location>
        <begin position="589"/>
        <end position="684"/>
    </location>
</feature>
<evidence type="ECO:0008006" key="4">
    <source>
        <dbReference type="Google" id="ProtNLM"/>
    </source>
</evidence>